<feature type="transmembrane region" description="Helical" evidence="6">
    <location>
        <begin position="554"/>
        <end position="576"/>
    </location>
</feature>
<sequence>MMLFKLSLKNIKKSYKDYGIYFFTLILGISIFYIFNSIESQTVMLNLTKTTNNAVSTMTKALSVISVFVSFVLAFLVIYANNFLMKRRNREFGIYMTLGMGKGNISKIILFETMIIGAISLLIGLIIGTALSQVMSIVVANLFEADMSKFRFVISYSAIIKTVSYFCIIFLVVMIFNVIQVNRCKLIDLIQGVKKSEKIRIKNPYICTVTLIFSSALLGYAYYKVTSDVSSIGTLKDVILQIVYGIIGTALLFWSLSGLLVKLVMMRKGFYYKNLNSFTLRQISSKINTTVLSMTVICLMIFLTICIFSSSVSMNSSLKEGMKKLSTVDIAILKSSNLPKVNEEEGEEYTDEEIEKSNIAINQYLEIAGFSINENLKDIVSIKTYKTKDVTLRDTLDVEDEGFDSKETLVKISDYNKIAKLYGLNTYELSENEYMIICNVKNTINMRNSGLKNKTPISIKGKEYIPKYKECKDGYIMMSSEPQNFGVILLPDKAVDETMVTSEILAANFIGSSKEEKQLIENKVSELREKLKGSKLGFSTKIDIYNANIGTSAMAIFIGLYVGIVFLISSAAILSLKELSESADSKERYRTLRKIGLDDSMINRSLFVQVAIFFAFPLILAIIHSIFGIQVSNMMLESFGRSGMLKTIVITSVFLVVIYGGYFLITYLCSKNIIKE</sequence>
<proteinExistence type="inferred from homology"/>
<dbReference type="Proteomes" id="UP000184526">
    <property type="component" value="Unassembled WGS sequence"/>
</dbReference>
<evidence type="ECO:0000256" key="2">
    <source>
        <dbReference type="ARBA" id="ARBA00022475"/>
    </source>
</evidence>
<reference evidence="8 9" key="1">
    <citation type="submission" date="2016-11" db="EMBL/GenBank/DDBJ databases">
        <authorList>
            <person name="Jaros S."/>
            <person name="Januszkiewicz K."/>
            <person name="Wedrychowicz H."/>
        </authorList>
    </citation>
    <scope>NUCLEOTIDE SEQUENCE [LARGE SCALE GENOMIC DNA]</scope>
    <source>
        <strain evidence="8 9">DSM 3089</strain>
    </source>
</reference>
<comment type="subcellular location">
    <subcellularLocation>
        <location evidence="1 6">Cell membrane</location>
        <topology evidence="1 6">Multi-pass membrane protein</topology>
    </subcellularLocation>
</comment>
<dbReference type="AlphaFoldDB" id="A0A1M5V0N6"/>
<feature type="transmembrane region" description="Helical" evidence="6">
    <location>
        <begin position="163"/>
        <end position="182"/>
    </location>
</feature>
<organism evidence="8 9">
    <name type="scientific">Clostridium collagenovorans DSM 3089</name>
    <dbReference type="NCBI Taxonomy" id="1121306"/>
    <lineage>
        <taxon>Bacteria</taxon>
        <taxon>Bacillati</taxon>
        <taxon>Bacillota</taxon>
        <taxon>Clostridia</taxon>
        <taxon>Eubacteriales</taxon>
        <taxon>Clostridiaceae</taxon>
        <taxon>Clostridium</taxon>
    </lineage>
</organism>
<dbReference type="InterPro" id="IPR027022">
    <property type="entry name" value="ABC_permease_BceB-typ"/>
</dbReference>
<evidence type="ECO:0000256" key="6">
    <source>
        <dbReference type="PIRNR" id="PIRNR018968"/>
    </source>
</evidence>
<evidence type="ECO:0000256" key="4">
    <source>
        <dbReference type="ARBA" id="ARBA00022989"/>
    </source>
</evidence>
<dbReference type="InterPro" id="IPR052536">
    <property type="entry name" value="ABC-4_Integral_Memb_Prot"/>
</dbReference>
<feature type="transmembrane region" description="Helical" evidence="6">
    <location>
        <begin position="606"/>
        <end position="627"/>
    </location>
</feature>
<gene>
    <name evidence="8" type="ORF">SAMN02745196_01031</name>
</gene>
<dbReference type="EMBL" id="FQXP01000004">
    <property type="protein sequence ID" value="SHH68694.1"/>
    <property type="molecule type" value="Genomic_DNA"/>
</dbReference>
<dbReference type="GO" id="GO:0055085">
    <property type="term" value="P:transmembrane transport"/>
    <property type="evidence" value="ECO:0007669"/>
    <property type="project" value="UniProtKB-UniRule"/>
</dbReference>
<keyword evidence="2 6" id="KW-1003">Cell membrane</keyword>
<evidence type="ECO:0000256" key="5">
    <source>
        <dbReference type="ARBA" id="ARBA00023136"/>
    </source>
</evidence>
<evidence type="ECO:0000313" key="8">
    <source>
        <dbReference type="EMBL" id="SHH68694.1"/>
    </source>
</evidence>
<keyword evidence="4 6" id="KW-1133">Transmembrane helix</keyword>
<dbReference type="InterPro" id="IPR003838">
    <property type="entry name" value="ABC3_permease_C"/>
</dbReference>
<keyword evidence="6" id="KW-0813">Transport</keyword>
<dbReference type="GO" id="GO:0005886">
    <property type="term" value="C:plasma membrane"/>
    <property type="evidence" value="ECO:0007669"/>
    <property type="project" value="UniProtKB-SubCell"/>
</dbReference>
<dbReference type="STRING" id="1121306.SAMN02745196_01031"/>
<evidence type="ECO:0000256" key="1">
    <source>
        <dbReference type="ARBA" id="ARBA00004651"/>
    </source>
</evidence>
<keyword evidence="9" id="KW-1185">Reference proteome</keyword>
<protein>
    <submittedName>
        <fullName evidence="8">Putative ABC transport system permease protein</fullName>
    </submittedName>
</protein>
<feature type="transmembrane region" description="Helical" evidence="6">
    <location>
        <begin position="287"/>
        <end position="310"/>
    </location>
</feature>
<accession>A0A1M5V0N6</accession>
<feature type="transmembrane region" description="Helical" evidence="6">
    <location>
        <begin position="242"/>
        <end position="266"/>
    </location>
</feature>
<feature type="domain" description="ABC3 transporter permease C-terminal" evidence="7">
    <location>
        <begin position="64"/>
        <end position="176"/>
    </location>
</feature>
<keyword evidence="5 6" id="KW-0472">Membrane</keyword>
<feature type="transmembrane region" description="Helical" evidence="6">
    <location>
        <begin position="58"/>
        <end position="80"/>
    </location>
</feature>
<dbReference type="RefSeq" id="WP_072830771.1">
    <property type="nucleotide sequence ID" value="NZ_FQXP01000004.1"/>
</dbReference>
<dbReference type="PANTHER" id="PTHR46795:SF3">
    <property type="entry name" value="ABC TRANSPORTER PERMEASE"/>
    <property type="match status" value="1"/>
</dbReference>
<feature type="transmembrane region" description="Helical" evidence="6">
    <location>
        <begin position="20"/>
        <end position="38"/>
    </location>
</feature>
<evidence type="ECO:0000256" key="3">
    <source>
        <dbReference type="ARBA" id="ARBA00022692"/>
    </source>
</evidence>
<feature type="transmembrane region" description="Helical" evidence="6">
    <location>
        <begin position="203"/>
        <end position="222"/>
    </location>
</feature>
<evidence type="ECO:0000313" key="9">
    <source>
        <dbReference type="Proteomes" id="UP000184526"/>
    </source>
</evidence>
<dbReference type="Pfam" id="PF02687">
    <property type="entry name" value="FtsX"/>
    <property type="match status" value="1"/>
</dbReference>
<dbReference type="PIRSF" id="PIRSF018968">
    <property type="entry name" value="ABC_permease_BceB"/>
    <property type="match status" value="1"/>
</dbReference>
<evidence type="ECO:0000259" key="7">
    <source>
        <dbReference type="Pfam" id="PF02687"/>
    </source>
</evidence>
<feature type="transmembrane region" description="Helical" evidence="6">
    <location>
        <begin position="647"/>
        <end position="669"/>
    </location>
</feature>
<name>A0A1M5V0N6_9CLOT</name>
<dbReference type="PANTHER" id="PTHR46795">
    <property type="entry name" value="ABC TRANSPORTER PERMEASE-RELATED-RELATED"/>
    <property type="match status" value="1"/>
</dbReference>
<keyword evidence="3 6" id="KW-0812">Transmembrane</keyword>
<feature type="transmembrane region" description="Helical" evidence="6">
    <location>
        <begin position="110"/>
        <end position="143"/>
    </location>
</feature>
<comment type="similarity">
    <text evidence="6">Belongs to the ABC-4 integral membrane protein family.</text>
</comment>